<evidence type="ECO:0000313" key="4">
    <source>
        <dbReference type="EMBL" id="SHW88875.1"/>
    </source>
</evidence>
<sequence length="221" mass="24507">MTATLHEPKFAAIIDRLFRNAANDPIPTDRDTFHKKSVEERIELFENIYVPVAPDAGRLLYSLVRAIKPRTIVEYGLSYGISTLHSAAAVRDNGFGRIITTEMNTTKIAASRATFAEAGVSDLITILEGDARETLKTVDSPIDFLLLDGWPDLDLTILNIVENKLAPGALVIADNIGFESSKPYLEYVRNPENGYVSVASPIGECMELSTSWQKVTYIRRM</sequence>
<dbReference type="Gene3D" id="3.40.50.150">
    <property type="entry name" value="Vaccinia Virus protein VP39"/>
    <property type="match status" value="1"/>
</dbReference>
<proteinExistence type="predicted"/>
<dbReference type="SUPFAM" id="SSF53335">
    <property type="entry name" value="S-adenosyl-L-methionine-dependent methyltransferases"/>
    <property type="match status" value="1"/>
</dbReference>
<dbReference type="Proteomes" id="UP000185183">
    <property type="component" value="Unassembled WGS sequence"/>
</dbReference>
<evidence type="ECO:0000256" key="1">
    <source>
        <dbReference type="ARBA" id="ARBA00022603"/>
    </source>
</evidence>
<dbReference type="RefSeq" id="WP_074357380.1">
    <property type="nucleotide sequence ID" value="NZ_FSCP01000001.1"/>
</dbReference>
<gene>
    <name evidence="4" type="ORF">SAMEA2275694_00641</name>
</gene>
<dbReference type="InterPro" id="IPR002935">
    <property type="entry name" value="SAM_O-MeTrfase"/>
</dbReference>
<dbReference type="PROSITE" id="PS51682">
    <property type="entry name" value="SAM_OMT_I"/>
    <property type="match status" value="1"/>
</dbReference>
<dbReference type="EMBL" id="FSFA01000001">
    <property type="protein sequence ID" value="SHW88875.1"/>
    <property type="molecule type" value="Genomic_DNA"/>
</dbReference>
<keyword evidence="3" id="KW-0949">S-adenosyl-L-methionine</keyword>
<dbReference type="GO" id="GO:0008171">
    <property type="term" value="F:O-methyltransferase activity"/>
    <property type="evidence" value="ECO:0007669"/>
    <property type="project" value="InterPro"/>
</dbReference>
<evidence type="ECO:0000313" key="5">
    <source>
        <dbReference type="Proteomes" id="UP000185183"/>
    </source>
</evidence>
<keyword evidence="2" id="KW-0808">Transferase</keyword>
<dbReference type="PANTHER" id="PTHR43167:SF1">
    <property type="entry name" value="PUTATIVE (AFU_ORTHOLOGUE AFUA_6G01830)-RELATED"/>
    <property type="match status" value="1"/>
</dbReference>
<dbReference type="AlphaFoldDB" id="A0A9Q7SAU6"/>
<dbReference type="InterPro" id="IPR029063">
    <property type="entry name" value="SAM-dependent_MTases_sf"/>
</dbReference>
<evidence type="ECO:0000256" key="2">
    <source>
        <dbReference type="ARBA" id="ARBA00022679"/>
    </source>
</evidence>
<dbReference type="Pfam" id="PF13578">
    <property type="entry name" value="Methyltransf_24"/>
    <property type="match status" value="1"/>
</dbReference>
<comment type="caution">
    <text evidence="4">The sequence shown here is derived from an EMBL/GenBank/DDBJ whole genome shotgun (WGS) entry which is preliminary data.</text>
</comment>
<protein>
    <submittedName>
        <fullName evidence="4">O-methyltransferase</fullName>
    </submittedName>
</protein>
<evidence type="ECO:0000256" key="3">
    <source>
        <dbReference type="ARBA" id="ARBA00022691"/>
    </source>
</evidence>
<reference evidence="4 5" key="1">
    <citation type="submission" date="2016-11" db="EMBL/GenBank/DDBJ databases">
        <authorList>
            <consortium name="Pathogen Informatics"/>
        </authorList>
    </citation>
    <scope>NUCLEOTIDE SEQUENCE [LARGE SCALE GENOMIC DNA]</scope>
    <source>
        <strain evidence="4 5">968</strain>
    </source>
</reference>
<dbReference type="PANTHER" id="PTHR43167">
    <property type="entry name" value="PUTATIVE (AFU_ORTHOLOGUE AFUA_6G01830)-RELATED"/>
    <property type="match status" value="1"/>
</dbReference>
<keyword evidence="1" id="KW-0489">Methyltransferase</keyword>
<organism evidence="4 5">
    <name type="scientific">Mycobacteroides abscessus subsp. bolletii</name>
    <dbReference type="NCBI Taxonomy" id="319705"/>
    <lineage>
        <taxon>Bacteria</taxon>
        <taxon>Bacillati</taxon>
        <taxon>Actinomycetota</taxon>
        <taxon>Actinomycetes</taxon>
        <taxon>Mycobacteriales</taxon>
        <taxon>Mycobacteriaceae</taxon>
        <taxon>Mycobacteroides</taxon>
        <taxon>Mycobacteroides abscessus</taxon>
    </lineage>
</organism>
<name>A0A9Q7SAU6_9MYCO</name>
<dbReference type="GO" id="GO:0032259">
    <property type="term" value="P:methylation"/>
    <property type="evidence" value="ECO:0007669"/>
    <property type="project" value="UniProtKB-KW"/>
</dbReference>
<accession>A0A9Q7SAU6</accession>